<dbReference type="Proteomes" id="UP000179627">
    <property type="component" value="Unassembled WGS sequence"/>
</dbReference>
<dbReference type="GO" id="GO:0009103">
    <property type="term" value="P:lipopolysaccharide biosynthetic process"/>
    <property type="evidence" value="ECO:0007669"/>
    <property type="project" value="TreeGrafter"/>
</dbReference>
<dbReference type="InterPro" id="IPR050879">
    <property type="entry name" value="Acyltransferase_3"/>
</dbReference>
<proteinExistence type="predicted"/>
<keyword evidence="5" id="KW-1185">Reference proteome</keyword>
<sequence>MPGIAGGGPGGHNPALDGLRAIAVLTVFFHHMDLVPGGYLGVDLFLVLSGFLITGLLLAERDREGWISLRAFWARRAFRLLPAFYIFVAAGIPLVLIVKGADDQWQFLRNALAAVFYVANIQRTLNPPDSGAWFGHVWTLSLEEQFYLVWPVALVLICRSRRLRNRLPEILISAVLLVLIWREVLISAGVSNLRIYYAPDTRVDALLVGCLLAVWRYEAARGTVTRRFGTPLLERVARFGPAGLLAVVVLFAVGPDLTGPPTWLARGGYLLVAVLAAVAILGADQRRPGWYHRALSCAPASWVGRISYSLYLWHFPVTGVANDSLVPRFGRVPSAGAALVVSLGLASASYYLVERPVQRRRPAWVNARGTSARRSRPAFAGGGVTGPIGVMTSAAGAPGMTGAPGGGSLASPAGAPGAGSAAGMTGAASAAGGTGPAGSAGPASRPGAGA</sequence>
<feature type="domain" description="Acyltransferase 3" evidence="3">
    <location>
        <begin position="14"/>
        <end position="348"/>
    </location>
</feature>
<feature type="transmembrane region" description="Helical" evidence="2">
    <location>
        <begin position="133"/>
        <end position="158"/>
    </location>
</feature>
<evidence type="ECO:0000259" key="3">
    <source>
        <dbReference type="Pfam" id="PF01757"/>
    </source>
</evidence>
<evidence type="ECO:0000313" key="4">
    <source>
        <dbReference type="EMBL" id="OHV28759.1"/>
    </source>
</evidence>
<keyword evidence="2" id="KW-1133">Transmembrane helix</keyword>
<feature type="transmembrane region" description="Helical" evidence="2">
    <location>
        <begin position="38"/>
        <end position="59"/>
    </location>
</feature>
<feature type="transmembrane region" description="Helical" evidence="2">
    <location>
        <begin position="80"/>
        <end position="98"/>
    </location>
</feature>
<accession>A0A1S1Q5A3</accession>
<dbReference type="Pfam" id="PF01757">
    <property type="entry name" value="Acyl_transf_3"/>
    <property type="match status" value="1"/>
</dbReference>
<protein>
    <recommendedName>
        <fullName evidence="3">Acyltransferase 3 domain-containing protein</fullName>
    </recommendedName>
</protein>
<dbReference type="InterPro" id="IPR002656">
    <property type="entry name" value="Acyl_transf_3_dom"/>
</dbReference>
<reference evidence="5" key="1">
    <citation type="submission" date="2016-07" db="EMBL/GenBank/DDBJ databases">
        <title>Sequence Frankia sp. strain CcI1.17.</title>
        <authorList>
            <person name="Ghodhbane-Gtari F."/>
            <person name="Swanson E."/>
            <person name="Gueddou A."/>
            <person name="Morris K."/>
            <person name="Hezbri K."/>
            <person name="Ktari A."/>
            <person name="Nouioui I."/>
            <person name="Abebe-Akele F."/>
            <person name="Simpson S."/>
            <person name="Thomas K."/>
            <person name="Gtari M."/>
            <person name="Tisa L.S."/>
            <person name="Hurst S."/>
        </authorList>
    </citation>
    <scope>NUCLEOTIDE SEQUENCE [LARGE SCALE GENOMIC DNA]</scope>
    <source>
        <strain evidence="5">Cc1.17</strain>
    </source>
</reference>
<organism evidence="4 5">
    <name type="scientific">Parafrankia colletiae</name>
    <dbReference type="NCBI Taxonomy" id="573497"/>
    <lineage>
        <taxon>Bacteria</taxon>
        <taxon>Bacillati</taxon>
        <taxon>Actinomycetota</taxon>
        <taxon>Actinomycetes</taxon>
        <taxon>Frankiales</taxon>
        <taxon>Frankiaceae</taxon>
        <taxon>Parafrankia</taxon>
    </lineage>
</organism>
<feature type="region of interest" description="Disordered" evidence="1">
    <location>
        <begin position="407"/>
        <end position="450"/>
    </location>
</feature>
<dbReference type="PANTHER" id="PTHR23028:SF53">
    <property type="entry name" value="ACYL_TRANSF_3 DOMAIN-CONTAINING PROTEIN"/>
    <property type="match status" value="1"/>
</dbReference>
<keyword evidence="2" id="KW-0812">Transmembrane</keyword>
<feature type="compositionally biased region" description="Low complexity" evidence="1">
    <location>
        <begin position="439"/>
        <end position="450"/>
    </location>
</feature>
<keyword evidence="2" id="KW-0472">Membrane</keyword>
<feature type="transmembrane region" description="Helical" evidence="2">
    <location>
        <begin position="294"/>
        <end position="314"/>
    </location>
</feature>
<dbReference type="GO" id="GO:0016020">
    <property type="term" value="C:membrane"/>
    <property type="evidence" value="ECO:0007669"/>
    <property type="project" value="TreeGrafter"/>
</dbReference>
<gene>
    <name evidence="4" type="ORF">CC117_29835</name>
</gene>
<feature type="transmembrane region" description="Helical" evidence="2">
    <location>
        <begin position="236"/>
        <end position="257"/>
    </location>
</feature>
<dbReference type="AlphaFoldDB" id="A0A1S1Q5A3"/>
<evidence type="ECO:0000256" key="2">
    <source>
        <dbReference type="SAM" id="Phobius"/>
    </source>
</evidence>
<feature type="compositionally biased region" description="Low complexity" evidence="1">
    <location>
        <begin position="409"/>
        <end position="431"/>
    </location>
</feature>
<evidence type="ECO:0000256" key="1">
    <source>
        <dbReference type="SAM" id="MobiDB-lite"/>
    </source>
</evidence>
<comment type="caution">
    <text evidence="4">The sequence shown here is derived from an EMBL/GenBank/DDBJ whole genome shotgun (WGS) entry which is preliminary data.</text>
</comment>
<name>A0A1S1Q5A3_9ACTN</name>
<evidence type="ECO:0000313" key="5">
    <source>
        <dbReference type="Proteomes" id="UP000179627"/>
    </source>
</evidence>
<dbReference type="PANTHER" id="PTHR23028">
    <property type="entry name" value="ACETYLTRANSFERASE"/>
    <property type="match status" value="1"/>
</dbReference>
<dbReference type="EMBL" id="MBLM01000171">
    <property type="protein sequence ID" value="OHV28759.1"/>
    <property type="molecule type" value="Genomic_DNA"/>
</dbReference>
<dbReference type="GO" id="GO:0016747">
    <property type="term" value="F:acyltransferase activity, transferring groups other than amino-acyl groups"/>
    <property type="evidence" value="ECO:0007669"/>
    <property type="project" value="InterPro"/>
</dbReference>
<feature type="transmembrane region" description="Helical" evidence="2">
    <location>
        <begin position="334"/>
        <end position="353"/>
    </location>
</feature>
<dbReference type="OrthoDB" id="3404679at2"/>
<feature type="transmembrane region" description="Helical" evidence="2">
    <location>
        <begin position="263"/>
        <end position="282"/>
    </location>
</feature>